<proteinExistence type="predicted"/>
<evidence type="ECO:0000313" key="2">
    <source>
        <dbReference type="Proteomes" id="UP001319200"/>
    </source>
</evidence>
<sequence length="62" mass="7298">MNLNRFKPAWSQFRLMNSLPPITDDEVLHIIETPHNRMATIFRSMIRHTAMYSFLIVCCQGC</sequence>
<organism evidence="1 2">
    <name type="scientific">Chryseosolibacter histidini</name>
    <dbReference type="NCBI Taxonomy" id="2782349"/>
    <lineage>
        <taxon>Bacteria</taxon>
        <taxon>Pseudomonadati</taxon>
        <taxon>Bacteroidota</taxon>
        <taxon>Cytophagia</taxon>
        <taxon>Cytophagales</taxon>
        <taxon>Chryseotaleaceae</taxon>
        <taxon>Chryseosolibacter</taxon>
    </lineage>
</organism>
<gene>
    <name evidence="1" type="ORF">KK083_12370</name>
</gene>
<comment type="caution">
    <text evidence="1">The sequence shown here is derived from an EMBL/GenBank/DDBJ whole genome shotgun (WGS) entry which is preliminary data.</text>
</comment>
<accession>A0AAP2DMM1</accession>
<protein>
    <submittedName>
        <fullName evidence="1">Uncharacterized protein</fullName>
    </submittedName>
</protein>
<name>A0AAP2DMM1_9BACT</name>
<evidence type="ECO:0000313" key="1">
    <source>
        <dbReference type="EMBL" id="MBT1697677.1"/>
    </source>
</evidence>
<dbReference type="EMBL" id="JAHESF010000010">
    <property type="protein sequence ID" value="MBT1697677.1"/>
    <property type="molecule type" value="Genomic_DNA"/>
</dbReference>
<reference evidence="1 2" key="1">
    <citation type="submission" date="2021-05" db="EMBL/GenBank/DDBJ databases">
        <title>A Polyphasic approach of four new species of the genus Ohtaekwangia: Ohtaekwangia histidinii sp. nov., Ohtaekwangia cretensis sp. nov., Ohtaekwangia indiensis sp. nov., Ohtaekwangia reichenbachii sp. nov. from diverse environment.</title>
        <authorList>
            <person name="Octaviana S."/>
        </authorList>
    </citation>
    <scope>NUCLEOTIDE SEQUENCE [LARGE SCALE GENOMIC DNA]</scope>
    <source>
        <strain evidence="1 2">PWU4</strain>
    </source>
</reference>
<dbReference type="AlphaFoldDB" id="A0AAP2DMM1"/>
<dbReference type="RefSeq" id="WP_254163550.1">
    <property type="nucleotide sequence ID" value="NZ_JAHESF010000010.1"/>
</dbReference>
<dbReference type="Proteomes" id="UP001319200">
    <property type="component" value="Unassembled WGS sequence"/>
</dbReference>
<keyword evidence="2" id="KW-1185">Reference proteome</keyword>